<organism evidence="5 6">
    <name type="scientific">Platanthera zijinensis</name>
    <dbReference type="NCBI Taxonomy" id="2320716"/>
    <lineage>
        <taxon>Eukaryota</taxon>
        <taxon>Viridiplantae</taxon>
        <taxon>Streptophyta</taxon>
        <taxon>Embryophyta</taxon>
        <taxon>Tracheophyta</taxon>
        <taxon>Spermatophyta</taxon>
        <taxon>Magnoliopsida</taxon>
        <taxon>Liliopsida</taxon>
        <taxon>Asparagales</taxon>
        <taxon>Orchidaceae</taxon>
        <taxon>Orchidoideae</taxon>
        <taxon>Orchideae</taxon>
        <taxon>Orchidinae</taxon>
        <taxon>Platanthera</taxon>
    </lineage>
</organism>
<feature type="repeat" description="HEAT" evidence="2">
    <location>
        <begin position="394"/>
        <end position="431"/>
    </location>
</feature>
<dbReference type="InterPro" id="IPR033162">
    <property type="entry name" value="TBCD"/>
</dbReference>
<dbReference type="InterPro" id="IPR022577">
    <property type="entry name" value="TBCD_C"/>
</dbReference>
<dbReference type="Proteomes" id="UP001418222">
    <property type="component" value="Unassembled WGS sequence"/>
</dbReference>
<evidence type="ECO:0000313" key="5">
    <source>
        <dbReference type="EMBL" id="KAK8946511.1"/>
    </source>
</evidence>
<dbReference type="GO" id="GO:0048487">
    <property type="term" value="F:beta-tubulin binding"/>
    <property type="evidence" value="ECO:0007669"/>
    <property type="project" value="InterPro"/>
</dbReference>
<feature type="domain" description="Tubulin-folding cofactor D ARM repeats" evidence="4">
    <location>
        <begin position="315"/>
        <end position="561"/>
    </location>
</feature>
<dbReference type="PANTHER" id="PTHR12658:SF0">
    <property type="entry name" value="TUBULIN-SPECIFIC CHAPERONE D"/>
    <property type="match status" value="1"/>
</dbReference>
<feature type="domain" description="Tubulin-folding cofactor D C-terminal" evidence="3">
    <location>
        <begin position="944"/>
        <end position="1132"/>
    </location>
</feature>
<dbReference type="GO" id="GO:0000226">
    <property type="term" value="P:microtubule cytoskeleton organization"/>
    <property type="evidence" value="ECO:0007669"/>
    <property type="project" value="TreeGrafter"/>
</dbReference>
<dbReference type="SUPFAM" id="SSF48371">
    <property type="entry name" value="ARM repeat"/>
    <property type="match status" value="1"/>
</dbReference>
<name>A0AAP0BRE7_9ASPA</name>
<dbReference type="AlphaFoldDB" id="A0AAP0BRE7"/>
<dbReference type="InterPro" id="IPR011989">
    <property type="entry name" value="ARM-like"/>
</dbReference>
<dbReference type="GO" id="GO:0007021">
    <property type="term" value="P:tubulin complex assembly"/>
    <property type="evidence" value="ECO:0007669"/>
    <property type="project" value="InterPro"/>
</dbReference>
<comment type="caution">
    <text evidence="5">The sequence shown here is derived from an EMBL/GenBank/DDBJ whole genome shotgun (WGS) entry which is preliminary data.</text>
</comment>
<dbReference type="PANTHER" id="PTHR12658">
    <property type="entry name" value="BETA-TUBULIN COFACTOR D"/>
    <property type="match status" value="1"/>
</dbReference>
<dbReference type="InterPro" id="IPR021133">
    <property type="entry name" value="HEAT_type_2"/>
</dbReference>
<keyword evidence="6" id="KW-1185">Reference proteome</keyword>
<proteinExistence type="predicted"/>
<sequence>MEHPSNSAKFLTHLDVEEEDDEHDTKEGVLLRYFLQEWELVKSIIDRIVANAGATDPSDANKIRSIIDKYQEQGHLLEPFLESIVNPLMSIVQSKSMQLTANIDGILDIIRPICIIIYSLVSTCGYKSVIRFFPHQVSDLEIAVTLLEKCHNRNPLTSLRQESTGEMETQCVTLLWLYILVLIPFDISSVDTSITNSSQLGVCEPSPLVLKLLKISKEHLSSAGPMRRFSALVLSRLLTRPDMPMVFARFIEWTLEFLQSWTEDNINQFRLLGIVEALASVFKVGDRKILLEVGPKTWTHISQLLKSIVAARNPLLRKYIIKLSQRIGLICLPHRSMSWRYMAKSSLLGQNIPLNAKGISYPFSNAQQVHASDMSTAEIYEEDNMDVPEIMEEIIELLLSGLRDSNTIVRWSAAKGIGRITACLTSSLAEEVLSSILDLFSPSEGDGSWHGGCLALAEFARRGLLLPVSFPKVVPLIIKALHYDIRRGPHSIGSHVRDAAAYVCWAFGRAYNYSDMKDILEQLAPHLLTVACYDREVNCRRAASAAFQENIGRLGTFSHGIDIVSSADYFSLASRANSYLIVAVSIAQFKEYLYPFVEELLNNKISHWDRSLRELAGRALSALAKYDPDYFTRFVLERLMPLTLSIDLCTRHGATLAVGELVLTLHEYNFCIPVDMQRKVSSIVPAIEKARLYRGKGGEIMRSAVSRFIHCISCSAIYLTEKTKKSLLDTLTDNLKHPSGQIQCAAVEALRHFVQAYLVSLDETVPNMIISKYLELLDDPNVAARRGAALAFGIFPYEFLHTRWRDIMQKLCKSCLLPDKPDDLDVEARVNAVRGLVSVCETLARSSSNQISEDSSIYCFIKKDVMRVLFDALDDYAVDNRGDVGSWVREAAMDGLERCSYILCKYDSDCSVKGPDPIRFSSNEDTMIASDQLFPLFDDNIATNLIKGLAKQAVEKMNKIRGIAARILQRIIHYPQHFIPYIPHRNALEEIIPLDTDLKWEDPTISYPRLVQLLQFSSYSRCVLSGYVITVGGLQESLSKTSREALLEYIYVSDGATTQKINYRERMLSTDLLWLLQNYQKCNRVIIPTIKTIEILLSRKVFFNMEGHSLEFCSGLLDSLLIELKGTKDFTKLNKGISILGYVASLMEPISLRALAQLLFFLGHQFPKIRKAAADQVYLVILQNTSLMVEDKADRSLEIITETSWEGSLDDAKQRRKELFQLAGSHDCRVITTSLEETSMLGKQLADNAAADENMSYSSLVDFTGF</sequence>
<dbReference type="Pfam" id="PF25767">
    <property type="entry name" value="ARM_TBCD_2nd"/>
    <property type="match status" value="1"/>
</dbReference>
<accession>A0AAP0BRE7</accession>
<keyword evidence="1" id="KW-0143">Chaperone</keyword>
<reference evidence="5 6" key="1">
    <citation type="journal article" date="2022" name="Nat. Plants">
        <title>Genomes of leafy and leafless Platanthera orchids illuminate the evolution of mycoheterotrophy.</title>
        <authorList>
            <person name="Li M.H."/>
            <person name="Liu K.W."/>
            <person name="Li Z."/>
            <person name="Lu H.C."/>
            <person name="Ye Q.L."/>
            <person name="Zhang D."/>
            <person name="Wang J.Y."/>
            <person name="Li Y.F."/>
            <person name="Zhong Z.M."/>
            <person name="Liu X."/>
            <person name="Yu X."/>
            <person name="Liu D.K."/>
            <person name="Tu X.D."/>
            <person name="Liu B."/>
            <person name="Hao Y."/>
            <person name="Liao X.Y."/>
            <person name="Jiang Y.T."/>
            <person name="Sun W.H."/>
            <person name="Chen J."/>
            <person name="Chen Y.Q."/>
            <person name="Ai Y."/>
            <person name="Zhai J.W."/>
            <person name="Wu S.S."/>
            <person name="Zhou Z."/>
            <person name="Hsiao Y.Y."/>
            <person name="Wu W.L."/>
            <person name="Chen Y.Y."/>
            <person name="Lin Y.F."/>
            <person name="Hsu J.L."/>
            <person name="Li C.Y."/>
            <person name="Wang Z.W."/>
            <person name="Zhao X."/>
            <person name="Zhong W.Y."/>
            <person name="Ma X.K."/>
            <person name="Ma L."/>
            <person name="Huang J."/>
            <person name="Chen G.Z."/>
            <person name="Huang M.Z."/>
            <person name="Huang L."/>
            <person name="Peng D.H."/>
            <person name="Luo Y.B."/>
            <person name="Zou S.Q."/>
            <person name="Chen S.P."/>
            <person name="Lan S."/>
            <person name="Tsai W.C."/>
            <person name="Van de Peer Y."/>
            <person name="Liu Z.J."/>
        </authorList>
    </citation>
    <scope>NUCLEOTIDE SEQUENCE [LARGE SCALE GENOMIC DNA]</scope>
    <source>
        <strain evidence="5">Lor287</strain>
    </source>
</reference>
<gene>
    <name evidence="5" type="ORF">KSP39_PZI007080</name>
</gene>
<dbReference type="InterPro" id="IPR016024">
    <property type="entry name" value="ARM-type_fold"/>
</dbReference>
<dbReference type="EMBL" id="JBBWWQ010000005">
    <property type="protein sequence ID" value="KAK8946511.1"/>
    <property type="molecule type" value="Genomic_DNA"/>
</dbReference>
<dbReference type="Pfam" id="PF12612">
    <property type="entry name" value="TFCD_C"/>
    <property type="match status" value="1"/>
</dbReference>
<protein>
    <recommendedName>
        <fullName evidence="7">Tubulin-specific chaperone D</fullName>
    </recommendedName>
</protein>
<dbReference type="GO" id="GO:0007023">
    <property type="term" value="P:post-chaperonin tubulin folding pathway"/>
    <property type="evidence" value="ECO:0007669"/>
    <property type="project" value="InterPro"/>
</dbReference>
<dbReference type="Gene3D" id="1.25.10.10">
    <property type="entry name" value="Leucine-rich Repeat Variant"/>
    <property type="match status" value="2"/>
</dbReference>
<evidence type="ECO:0000259" key="4">
    <source>
        <dbReference type="Pfam" id="PF25767"/>
    </source>
</evidence>
<dbReference type="GO" id="GO:0005096">
    <property type="term" value="F:GTPase activator activity"/>
    <property type="evidence" value="ECO:0007669"/>
    <property type="project" value="InterPro"/>
</dbReference>
<dbReference type="PROSITE" id="PS50077">
    <property type="entry name" value="HEAT_REPEAT"/>
    <property type="match status" value="1"/>
</dbReference>
<dbReference type="InterPro" id="IPR058033">
    <property type="entry name" value="ARM_TBCD_2nd"/>
</dbReference>
<evidence type="ECO:0000259" key="3">
    <source>
        <dbReference type="Pfam" id="PF12612"/>
    </source>
</evidence>
<dbReference type="Pfam" id="PF23579">
    <property type="entry name" value="ARM_TBCD"/>
    <property type="match status" value="1"/>
</dbReference>
<evidence type="ECO:0008006" key="7">
    <source>
        <dbReference type="Google" id="ProtNLM"/>
    </source>
</evidence>
<evidence type="ECO:0000256" key="1">
    <source>
        <dbReference type="ARBA" id="ARBA00023186"/>
    </source>
</evidence>
<evidence type="ECO:0000313" key="6">
    <source>
        <dbReference type="Proteomes" id="UP001418222"/>
    </source>
</evidence>
<evidence type="ECO:0000256" key="2">
    <source>
        <dbReference type="PROSITE-ProRule" id="PRU00103"/>
    </source>
</evidence>